<dbReference type="OrthoDB" id="5082334at2"/>
<dbReference type="STRING" id="145854.GA0074692_0009"/>
<dbReference type="RefSeq" id="WP_091638461.1">
    <property type="nucleotide sequence ID" value="NZ_FMHW01000001.1"/>
</dbReference>
<dbReference type="EMBL" id="FMHW01000001">
    <property type="protein sequence ID" value="SCL16351.1"/>
    <property type="molecule type" value="Genomic_DNA"/>
</dbReference>
<accession>A0A1C6TNU5</accession>
<evidence type="ECO:0000313" key="3">
    <source>
        <dbReference type="Proteomes" id="UP000198959"/>
    </source>
</evidence>
<proteinExistence type="predicted"/>
<organism evidence="2 3">
    <name type="scientific">Micromonospora pallida</name>
    <dbReference type="NCBI Taxonomy" id="145854"/>
    <lineage>
        <taxon>Bacteria</taxon>
        <taxon>Bacillati</taxon>
        <taxon>Actinomycetota</taxon>
        <taxon>Actinomycetes</taxon>
        <taxon>Micromonosporales</taxon>
        <taxon>Micromonosporaceae</taxon>
        <taxon>Micromonospora</taxon>
    </lineage>
</organism>
<reference evidence="3" key="2">
    <citation type="submission" date="2016-06" db="EMBL/GenBank/DDBJ databases">
        <authorList>
            <person name="Varghese N."/>
            <person name="Submissions Spin"/>
        </authorList>
    </citation>
    <scope>NUCLEOTIDE SEQUENCE [LARGE SCALE GENOMIC DNA]</scope>
    <source>
        <strain evidence="3">DSM 43817</strain>
    </source>
</reference>
<keyword evidence="3" id="KW-1185">Reference proteome</keyword>
<protein>
    <submittedName>
        <fullName evidence="2">Uncharacterized protein</fullName>
    </submittedName>
</protein>
<sequence length="115" mass="12310">MTWEEFIELHIPEPRTVQVQAYEGSGAYGDVYADPVDVGPCVVDDTTRRVVVQTQDAEGAEGVSSTTVFAPMATVAPPSSLVTLPWTGRTAKVLAVSVMEDHGLGLPEHVELSLE</sequence>
<dbReference type="Proteomes" id="UP000198959">
    <property type="component" value="Unassembled WGS sequence"/>
</dbReference>
<dbReference type="AlphaFoldDB" id="A0A1C6TNU5"/>
<name>A0A1C6TNU5_9ACTN</name>
<evidence type="ECO:0000313" key="2">
    <source>
        <dbReference type="EMBL" id="SCL43411.1"/>
    </source>
</evidence>
<evidence type="ECO:0000313" key="1">
    <source>
        <dbReference type="EMBL" id="SCL16351.1"/>
    </source>
</evidence>
<dbReference type="EMBL" id="FMHW01000004">
    <property type="protein sequence ID" value="SCL43411.1"/>
    <property type="molecule type" value="Genomic_DNA"/>
</dbReference>
<gene>
    <name evidence="1" type="ORF">GA0074692_0009</name>
    <name evidence="2" type="ORF">GA0074692_6868</name>
</gene>
<reference evidence="2" key="1">
    <citation type="submission" date="2016-06" db="EMBL/GenBank/DDBJ databases">
        <authorList>
            <person name="Kjaerup R.B."/>
            <person name="Dalgaard T.S."/>
            <person name="Juul-Madsen H.R."/>
        </authorList>
    </citation>
    <scope>NUCLEOTIDE SEQUENCE [LARGE SCALE GENOMIC DNA]</scope>
    <source>
        <strain evidence="2">DSM 43817</strain>
    </source>
</reference>